<dbReference type="PANTHER" id="PTHR35282">
    <property type="entry name" value="F5D14.24 PROTEIN"/>
    <property type="match status" value="1"/>
</dbReference>
<dbReference type="EMBL" id="JBDFQZ010000008">
    <property type="protein sequence ID" value="KAK9698916.1"/>
    <property type="molecule type" value="Genomic_DNA"/>
</dbReference>
<sequence>MDINPDISKEVSLEQVRELLIEISECLPNHIFNSKSVNGLQNGNARDVSGDTTEELRSELISISYVPLPDKITPPALGLEKGT</sequence>
<organism evidence="1 2">
    <name type="scientific">Saponaria officinalis</name>
    <name type="common">Common soapwort</name>
    <name type="synonym">Lychnis saponaria</name>
    <dbReference type="NCBI Taxonomy" id="3572"/>
    <lineage>
        <taxon>Eukaryota</taxon>
        <taxon>Viridiplantae</taxon>
        <taxon>Streptophyta</taxon>
        <taxon>Embryophyta</taxon>
        <taxon>Tracheophyta</taxon>
        <taxon>Spermatophyta</taxon>
        <taxon>Magnoliopsida</taxon>
        <taxon>eudicotyledons</taxon>
        <taxon>Gunneridae</taxon>
        <taxon>Pentapetalae</taxon>
        <taxon>Caryophyllales</taxon>
        <taxon>Caryophyllaceae</taxon>
        <taxon>Caryophylleae</taxon>
        <taxon>Saponaria</taxon>
    </lineage>
</organism>
<protein>
    <submittedName>
        <fullName evidence="1">Uncharacterized protein</fullName>
    </submittedName>
</protein>
<name>A0AAW1J7Z1_SAPOF</name>
<gene>
    <name evidence="1" type="ORF">RND81_08G140500</name>
</gene>
<accession>A0AAW1J7Z1</accession>
<dbReference type="Proteomes" id="UP001443914">
    <property type="component" value="Unassembled WGS sequence"/>
</dbReference>
<dbReference type="AlphaFoldDB" id="A0AAW1J7Z1"/>
<evidence type="ECO:0000313" key="1">
    <source>
        <dbReference type="EMBL" id="KAK9698916.1"/>
    </source>
</evidence>
<dbReference type="InterPro" id="IPR049198">
    <property type="entry name" value="DUF6865"/>
</dbReference>
<reference evidence="1" key="1">
    <citation type="submission" date="2024-03" db="EMBL/GenBank/DDBJ databases">
        <title>WGS assembly of Saponaria officinalis var. Norfolk2.</title>
        <authorList>
            <person name="Jenkins J."/>
            <person name="Shu S."/>
            <person name="Grimwood J."/>
            <person name="Barry K."/>
            <person name="Goodstein D."/>
            <person name="Schmutz J."/>
            <person name="Leebens-Mack J."/>
            <person name="Osbourn A."/>
        </authorList>
    </citation>
    <scope>NUCLEOTIDE SEQUENCE [LARGE SCALE GENOMIC DNA]</scope>
    <source>
        <strain evidence="1">JIC</strain>
    </source>
</reference>
<dbReference type="Pfam" id="PF21737">
    <property type="entry name" value="DUF6865"/>
    <property type="match status" value="1"/>
</dbReference>
<comment type="caution">
    <text evidence="1">The sequence shown here is derived from an EMBL/GenBank/DDBJ whole genome shotgun (WGS) entry which is preliminary data.</text>
</comment>
<keyword evidence="2" id="KW-1185">Reference proteome</keyword>
<proteinExistence type="predicted"/>
<evidence type="ECO:0000313" key="2">
    <source>
        <dbReference type="Proteomes" id="UP001443914"/>
    </source>
</evidence>
<dbReference type="PANTHER" id="PTHR35282:SF11">
    <property type="entry name" value="EG5651"/>
    <property type="match status" value="1"/>
</dbReference>